<comment type="caution">
    <text evidence="1">The sequence shown here is derived from an EMBL/GenBank/DDBJ whole genome shotgun (WGS) entry which is preliminary data.</text>
</comment>
<dbReference type="Proteomes" id="UP001610657">
    <property type="component" value="Unassembled WGS sequence"/>
</dbReference>
<dbReference type="InterPro" id="IPR023381">
    <property type="entry name" value="YP001051499.1-like_dom_sf"/>
</dbReference>
<dbReference type="EMBL" id="LJRM01000009">
    <property type="protein sequence ID" value="KPY90103.1"/>
    <property type="molecule type" value="Genomic_DNA"/>
</dbReference>
<evidence type="ECO:0000313" key="2">
    <source>
        <dbReference type="EMBL" id="MFH7517838.1"/>
    </source>
</evidence>
<accession>A0A0Q0CXV6</accession>
<proteinExistence type="predicted"/>
<organism evidence="1 3">
    <name type="scientific">Pseudomonas syringae pv. tagetis</name>
    <dbReference type="NCBI Taxonomy" id="129140"/>
    <lineage>
        <taxon>Bacteria</taxon>
        <taxon>Pseudomonadati</taxon>
        <taxon>Pseudomonadota</taxon>
        <taxon>Gammaproteobacteria</taxon>
        <taxon>Pseudomonadales</taxon>
        <taxon>Pseudomonadaceae</taxon>
        <taxon>Pseudomonas</taxon>
    </lineage>
</organism>
<reference evidence="2 4" key="2">
    <citation type="submission" date="2023-08" db="EMBL/GenBank/DDBJ databases">
        <title>Genomic and mutational analysis of Pseudomonas syringae pv. tagetis EB037 pathogenicity on sunflower.</title>
        <authorList>
            <person name="Maul J.E."/>
        </authorList>
    </citation>
    <scope>NUCLEOTIDE SEQUENCE [LARGE SCALE GENOMIC DNA]</scope>
    <source>
        <strain evidence="2 4">EB037_T1</strain>
    </source>
</reference>
<protein>
    <submittedName>
        <fullName evidence="1">Uncharacterized protein</fullName>
    </submittedName>
</protein>
<dbReference type="PATRIC" id="fig|129140.3.peg.5507"/>
<dbReference type="RefSeq" id="WP_055004816.1">
    <property type="nucleotide sequence ID" value="NZ_CP092923.1"/>
</dbReference>
<keyword evidence="4" id="KW-1185">Reference proteome</keyword>
<evidence type="ECO:0000313" key="3">
    <source>
        <dbReference type="Proteomes" id="UP000050474"/>
    </source>
</evidence>
<sequence length="181" mass="20788">MQWNLIFEDATVSSYIEKLDSQQKSLLIASYLYRQIRLIKAFDSCYSENLEDLVVEALKTSLSEKKGSIIKIEHTINKSIPDTEEFSEQEGSYAQNLMIALDYFLLFLIDSDTFKLHKCIDMALQNIDLLNYEIDELYDEDEVTSNEITVVLDLATKISNTKFSFGVSISELEKLVSSHML</sequence>
<reference evidence="1 3" key="1">
    <citation type="submission" date="2015-09" db="EMBL/GenBank/DDBJ databases">
        <title>Genome announcement of multiple Pseudomonas syringae strains.</title>
        <authorList>
            <person name="Thakur S."/>
            <person name="Wang P.W."/>
            <person name="Gong Y."/>
            <person name="Weir B.S."/>
            <person name="Guttman D.S."/>
        </authorList>
    </citation>
    <scope>NUCLEOTIDE SEQUENCE [LARGE SCALE GENOMIC DNA]</scope>
    <source>
        <strain evidence="1 3">ICMP4091</strain>
    </source>
</reference>
<dbReference type="AlphaFoldDB" id="A0A0Q0CXV6"/>
<dbReference type="EMBL" id="JAVCQK010000018">
    <property type="protein sequence ID" value="MFH7517838.1"/>
    <property type="molecule type" value="Genomic_DNA"/>
</dbReference>
<dbReference type="Gene3D" id="1.20.1590.10">
    <property type="entry name" value="YP_001051499.1 domain like"/>
    <property type="match status" value="1"/>
</dbReference>
<gene>
    <name evidence="1" type="ORF">ALO44_04231</name>
    <name evidence="2" type="ORF">RA271_21990</name>
</gene>
<dbReference type="Proteomes" id="UP000050474">
    <property type="component" value="Unassembled WGS sequence"/>
</dbReference>
<evidence type="ECO:0000313" key="1">
    <source>
        <dbReference type="EMBL" id="KPY90103.1"/>
    </source>
</evidence>
<dbReference type="GeneID" id="96221466"/>
<name>A0A0Q0CXV6_9PSED</name>
<evidence type="ECO:0000313" key="4">
    <source>
        <dbReference type="Proteomes" id="UP001610657"/>
    </source>
</evidence>